<dbReference type="SUPFAM" id="SSF52317">
    <property type="entry name" value="Class I glutamine amidotransferase-like"/>
    <property type="match status" value="1"/>
</dbReference>
<comment type="caution">
    <text evidence="2">The sequence shown here is derived from an EMBL/GenBank/DDBJ whole genome shotgun (WGS) entry which is preliminary data.</text>
</comment>
<keyword evidence="2" id="KW-0315">Glutamine amidotransferase</keyword>
<gene>
    <name evidence="2" type="ORF">BJ875DRAFT_502488</name>
</gene>
<dbReference type="Gene3D" id="3.40.50.880">
    <property type="match status" value="1"/>
</dbReference>
<dbReference type="OrthoDB" id="92161at2759"/>
<evidence type="ECO:0000313" key="2">
    <source>
        <dbReference type="EMBL" id="KAG9237811.1"/>
    </source>
</evidence>
<dbReference type="GO" id="GO:0005634">
    <property type="term" value="C:nucleus"/>
    <property type="evidence" value="ECO:0007669"/>
    <property type="project" value="TreeGrafter"/>
</dbReference>
<dbReference type="InterPro" id="IPR029062">
    <property type="entry name" value="Class_I_gatase-like"/>
</dbReference>
<sequence>MTSLPLRIAILECDTPMDSVRERAGGYGSIFSRLLRAGADSLKYPGLSSTEGMQLSSFDVVTKQEYPKLEDVDGILISGSKHNSFDNDPWILKLVEFTKEVLGQERVRVVGVCFGHQIVGRAMRAKVVRSEKGWEISVMAIDLTKKGQEIFGQPSLALHQMHRDIIYECPPEVERLAYTDKCAVHGMYVPRRLITVQGHPEFTGDIMKDILVARHKQGLFDDALFEDALGRFDEDHDGVVTATAFLKFLLEE</sequence>
<dbReference type="InterPro" id="IPR017926">
    <property type="entry name" value="GATASE"/>
</dbReference>
<dbReference type="InterPro" id="IPR044992">
    <property type="entry name" value="ChyE-like"/>
</dbReference>
<dbReference type="GO" id="GO:0005509">
    <property type="term" value="F:calcium ion binding"/>
    <property type="evidence" value="ECO:0007669"/>
    <property type="project" value="InterPro"/>
</dbReference>
<dbReference type="PANTHER" id="PTHR42695:SF5">
    <property type="entry name" value="GLUTAMINE AMIDOTRANSFERASE YLR126C-RELATED"/>
    <property type="match status" value="1"/>
</dbReference>
<name>A0A9P8CA59_9HELO</name>
<dbReference type="PROSITE" id="PS50222">
    <property type="entry name" value="EF_HAND_2"/>
    <property type="match status" value="1"/>
</dbReference>
<reference evidence="2" key="1">
    <citation type="journal article" date="2021" name="IMA Fungus">
        <title>Genomic characterization of three marine fungi, including Emericellopsis atlantica sp. nov. with signatures of a generalist lifestyle and marine biomass degradation.</title>
        <authorList>
            <person name="Hagestad O.C."/>
            <person name="Hou L."/>
            <person name="Andersen J.H."/>
            <person name="Hansen E.H."/>
            <person name="Altermark B."/>
            <person name="Li C."/>
            <person name="Kuhnert E."/>
            <person name="Cox R.J."/>
            <person name="Crous P.W."/>
            <person name="Spatafora J.W."/>
            <person name="Lail K."/>
            <person name="Amirebrahimi M."/>
            <person name="Lipzen A."/>
            <person name="Pangilinan J."/>
            <person name="Andreopoulos W."/>
            <person name="Hayes R.D."/>
            <person name="Ng V."/>
            <person name="Grigoriev I.V."/>
            <person name="Jackson S.A."/>
            <person name="Sutton T.D.S."/>
            <person name="Dobson A.D.W."/>
            <person name="Rama T."/>
        </authorList>
    </citation>
    <scope>NUCLEOTIDE SEQUENCE</scope>
    <source>
        <strain evidence="2">TRa018bII</strain>
    </source>
</reference>
<dbReference type="PROSITE" id="PS51273">
    <property type="entry name" value="GATASE_TYPE_1"/>
    <property type="match status" value="1"/>
</dbReference>
<dbReference type="EMBL" id="MU251380">
    <property type="protein sequence ID" value="KAG9237811.1"/>
    <property type="molecule type" value="Genomic_DNA"/>
</dbReference>
<feature type="domain" description="EF-hand" evidence="1">
    <location>
        <begin position="220"/>
        <end position="252"/>
    </location>
</feature>
<keyword evidence="3" id="KW-1185">Reference proteome</keyword>
<dbReference type="InterPro" id="IPR002048">
    <property type="entry name" value="EF_hand_dom"/>
</dbReference>
<dbReference type="Pfam" id="PF00117">
    <property type="entry name" value="GATase"/>
    <property type="match status" value="1"/>
</dbReference>
<dbReference type="Proteomes" id="UP000824998">
    <property type="component" value="Unassembled WGS sequence"/>
</dbReference>
<dbReference type="PANTHER" id="PTHR42695">
    <property type="entry name" value="GLUTAMINE AMIDOTRANSFERASE YLR126C-RELATED"/>
    <property type="match status" value="1"/>
</dbReference>
<dbReference type="GO" id="GO:0005829">
    <property type="term" value="C:cytosol"/>
    <property type="evidence" value="ECO:0007669"/>
    <property type="project" value="TreeGrafter"/>
</dbReference>
<protein>
    <submittedName>
        <fullName evidence="2">Class I glutamine amidotransferase-like protein</fullName>
    </submittedName>
</protein>
<dbReference type="AlphaFoldDB" id="A0A9P8CA59"/>
<organism evidence="2 3">
    <name type="scientific">Amylocarpus encephaloides</name>
    <dbReference type="NCBI Taxonomy" id="45428"/>
    <lineage>
        <taxon>Eukaryota</taxon>
        <taxon>Fungi</taxon>
        <taxon>Dikarya</taxon>
        <taxon>Ascomycota</taxon>
        <taxon>Pezizomycotina</taxon>
        <taxon>Leotiomycetes</taxon>
        <taxon>Helotiales</taxon>
        <taxon>Helotiales incertae sedis</taxon>
        <taxon>Amylocarpus</taxon>
    </lineage>
</organism>
<proteinExistence type="predicted"/>
<dbReference type="CDD" id="cd01741">
    <property type="entry name" value="GATase1_1"/>
    <property type="match status" value="1"/>
</dbReference>
<accession>A0A9P8CA59</accession>
<evidence type="ECO:0000313" key="3">
    <source>
        <dbReference type="Proteomes" id="UP000824998"/>
    </source>
</evidence>
<evidence type="ECO:0000259" key="1">
    <source>
        <dbReference type="PROSITE" id="PS50222"/>
    </source>
</evidence>